<dbReference type="InParanoid" id="A0A6P7H592"/>
<accession>A0A6P7H592</accession>
<feature type="domain" description="HTH psq-type" evidence="1">
    <location>
        <begin position="19"/>
        <end position="60"/>
    </location>
</feature>
<dbReference type="InterPro" id="IPR007889">
    <property type="entry name" value="HTH_Psq"/>
</dbReference>
<dbReference type="RefSeq" id="XP_028153707.1">
    <property type="nucleotide sequence ID" value="XM_028297906.1"/>
</dbReference>
<name>A0A6P7H592_DIAVI</name>
<protein>
    <submittedName>
        <fullName evidence="2">Uncharacterized protein LOC114347168</fullName>
    </submittedName>
</protein>
<evidence type="ECO:0000259" key="1">
    <source>
        <dbReference type="Pfam" id="PF05225"/>
    </source>
</evidence>
<sequence>MVRTYKRKTHRVTPPLDVFWRAAEAVRNEEHIISIRKAAQDFGIHRSLARFIKRTPETNRTVQMGYKKSRLVFCEREEIELEKYLKKTSDMYFGLTPIEVRNSSYLLSL</sequence>
<reference evidence="2" key="1">
    <citation type="submission" date="2025-08" db="UniProtKB">
        <authorList>
            <consortium name="RefSeq"/>
        </authorList>
    </citation>
    <scope>IDENTIFICATION</scope>
    <source>
        <tissue evidence="2">Whole insect</tissue>
    </source>
</reference>
<organism evidence="2">
    <name type="scientific">Diabrotica virgifera virgifera</name>
    <name type="common">western corn rootworm</name>
    <dbReference type="NCBI Taxonomy" id="50390"/>
    <lineage>
        <taxon>Eukaryota</taxon>
        <taxon>Metazoa</taxon>
        <taxon>Ecdysozoa</taxon>
        <taxon>Arthropoda</taxon>
        <taxon>Hexapoda</taxon>
        <taxon>Insecta</taxon>
        <taxon>Pterygota</taxon>
        <taxon>Neoptera</taxon>
        <taxon>Endopterygota</taxon>
        <taxon>Coleoptera</taxon>
        <taxon>Polyphaga</taxon>
        <taxon>Cucujiformia</taxon>
        <taxon>Chrysomeloidea</taxon>
        <taxon>Chrysomelidae</taxon>
        <taxon>Galerucinae</taxon>
        <taxon>Diabroticina</taxon>
        <taxon>Diabroticites</taxon>
        <taxon>Diabrotica</taxon>
    </lineage>
</organism>
<proteinExistence type="predicted"/>
<dbReference type="Pfam" id="PF05225">
    <property type="entry name" value="HTH_psq"/>
    <property type="match status" value="1"/>
</dbReference>
<gene>
    <name evidence="2" type="primary">LOC114347168</name>
</gene>
<evidence type="ECO:0000313" key="2">
    <source>
        <dbReference type="RefSeq" id="XP_028153707.1"/>
    </source>
</evidence>
<dbReference type="GO" id="GO:0003677">
    <property type="term" value="F:DNA binding"/>
    <property type="evidence" value="ECO:0007669"/>
    <property type="project" value="InterPro"/>
</dbReference>
<dbReference type="AlphaFoldDB" id="A0A6P7H592"/>